<comment type="caution">
    <text evidence="1">The sequence shown here is derived from an EMBL/GenBank/DDBJ whole genome shotgun (WGS) entry which is preliminary data.</text>
</comment>
<proteinExistence type="predicted"/>
<keyword evidence="2" id="KW-1185">Reference proteome</keyword>
<name>A0A5D4IVW6_9ACTN</name>
<dbReference type="AlphaFoldDB" id="A0A5D4IVW6"/>
<protein>
    <submittedName>
        <fullName evidence="1">Uncharacterized protein</fullName>
    </submittedName>
</protein>
<gene>
    <name evidence="1" type="ORF">FY004_23120</name>
</gene>
<organism evidence="1 2">
    <name type="scientific">Streptomyces parvus</name>
    <dbReference type="NCBI Taxonomy" id="66428"/>
    <lineage>
        <taxon>Bacteria</taxon>
        <taxon>Bacillati</taxon>
        <taxon>Actinomycetota</taxon>
        <taxon>Actinomycetes</taxon>
        <taxon>Kitasatosporales</taxon>
        <taxon>Streptomycetaceae</taxon>
        <taxon>Streptomyces</taxon>
    </lineage>
</organism>
<evidence type="ECO:0000313" key="1">
    <source>
        <dbReference type="EMBL" id="TYR56922.1"/>
    </source>
</evidence>
<sequence>MHADIHHLLHTIESTELHSRAAGFRLPRAGLRTRVGWTLVEVGLRLTTQGRDAAAPRTAAFHPA</sequence>
<accession>A0A5D4IVW6</accession>
<evidence type="ECO:0000313" key="2">
    <source>
        <dbReference type="Proteomes" id="UP000323242"/>
    </source>
</evidence>
<dbReference type="Proteomes" id="UP000323242">
    <property type="component" value="Unassembled WGS sequence"/>
</dbReference>
<dbReference type="EMBL" id="VSZQ01000133">
    <property type="protein sequence ID" value="TYR56922.1"/>
    <property type="molecule type" value="Genomic_DNA"/>
</dbReference>
<reference evidence="1 2" key="1">
    <citation type="submission" date="2019-08" db="EMBL/GenBank/DDBJ databases">
        <title>Draft genome for granaticin producer strain Streptomyces parvus C05.</title>
        <authorList>
            <person name="Gonzalez-Pimentel J.L."/>
        </authorList>
    </citation>
    <scope>NUCLEOTIDE SEQUENCE [LARGE SCALE GENOMIC DNA]</scope>
    <source>
        <strain evidence="1 2">C05</strain>
    </source>
</reference>
<dbReference type="RefSeq" id="WP_148903672.1">
    <property type="nucleotide sequence ID" value="NZ_VSZQ01000133.1"/>
</dbReference>